<reference evidence="2" key="1">
    <citation type="submission" date="2023-03" db="EMBL/GenBank/DDBJ databases">
        <title>Complete genome of Cladonia borealis.</title>
        <authorList>
            <person name="Park H."/>
        </authorList>
    </citation>
    <scope>NUCLEOTIDE SEQUENCE</scope>
    <source>
        <strain evidence="2">ANT050790</strain>
    </source>
</reference>
<accession>A0AA39R3D2</accession>
<dbReference type="InterPro" id="IPR023631">
    <property type="entry name" value="Amidase_dom"/>
</dbReference>
<dbReference type="EMBL" id="JAFEKC020000009">
    <property type="protein sequence ID" value="KAK0512603.1"/>
    <property type="molecule type" value="Genomic_DNA"/>
</dbReference>
<dbReference type="PANTHER" id="PTHR42678">
    <property type="entry name" value="AMIDASE"/>
    <property type="match status" value="1"/>
</dbReference>
<dbReference type="PANTHER" id="PTHR42678:SF34">
    <property type="entry name" value="OS04G0183300 PROTEIN"/>
    <property type="match status" value="1"/>
</dbReference>
<proteinExistence type="predicted"/>
<sequence>MGLSIVSSWYKNNATRSELHGIPIILKDNMATEAGLGMKTTFGASAFHNASANEDAFVFKQICEAGMIVLGKANLDELNGFKLRVAISQDGRRFGGQTLSPYDGEYPCGSSGGSTVAVAAGFAPLALGTETQGSISCPASHAALYAMKPSTGLLPRSGILPSSTTFNAPGILAKSTWDISNALDLASGPDDTDPATLMASLHRYGNFTQQPSSNWSDWRIEFADTDWFWSSIGVYSDGKEEDKMLSSAREALARMAGLGAYVQVDAPMLSAHLSREEAPEAMAKLVRHEMQPGFSGMFSKLSGTQVKNISDLVRFNQEHPYQPSNSGLLQQSKLSRTRLYQNLSESRYTEILHRAHEIGIEQGINNVLDKISSRCSCRPSMDVSVYFHGFLKYSPYFDPLIDTNELMIGAESPVGTVPLGTYPNGRPYGLVFAGRYLEDQKVLSIMRLYEATFPARHVPCKLRWERVNTCLPWALWYSH</sequence>
<protein>
    <recommendedName>
        <fullName evidence="1">Amidase domain-containing protein</fullName>
    </recommendedName>
</protein>
<dbReference type="InterPro" id="IPR036928">
    <property type="entry name" value="AS_sf"/>
</dbReference>
<dbReference type="SUPFAM" id="SSF75304">
    <property type="entry name" value="Amidase signature (AS) enzymes"/>
    <property type="match status" value="1"/>
</dbReference>
<evidence type="ECO:0000259" key="1">
    <source>
        <dbReference type="Pfam" id="PF01425"/>
    </source>
</evidence>
<dbReference type="Gene3D" id="3.90.1300.10">
    <property type="entry name" value="Amidase signature (AS) domain"/>
    <property type="match status" value="1"/>
</dbReference>
<organism evidence="2 3">
    <name type="scientific">Cladonia borealis</name>
    <dbReference type="NCBI Taxonomy" id="184061"/>
    <lineage>
        <taxon>Eukaryota</taxon>
        <taxon>Fungi</taxon>
        <taxon>Dikarya</taxon>
        <taxon>Ascomycota</taxon>
        <taxon>Pezizomycotina</taxon>
        <taxon>Lecanoromycetes</taxon>
        <taxon>OSLEUM clade</taxon>
        <taxon>Lecanoromycetidae</taxon>
        <taxon>Lecanorales</taxon>
        <taxon>Lecanorineae</taxon>
        <taxon>Cladoniaceae</taxon>
        <taxon>Cladonia</taxon>
    </lineage>
</organism>
<name>A0AA39R3D2_9LECA</name>
<dbReference type="AlphaFoldDB" id="A0AA39R3D2"/>
<feature type="domain" description="Amidase" evidence="1">
    <location>
        <begin position="13"/>
        <end position="199"/>
    </location>
</feature>
<gene>
    <name evidence="2" type="ORF">JMJ35_004620</name>
</gene>
<dbReference type="Proteomes" id="UP001166286">
    <property type="component" value="Unassembled WGS sequence"/>
</dbReference>
<keyword evidence="3" id="KW-1185">Reference proteome</keyword>
<evidence type="ECO:0000313" key="2">
    <source>
        <dbReference type="EMBL" id="KAK0512603.1"/>
    </source>
</evidence>
<dbReference type="Pfam" id="PF01425">
    <property type="entry name" value="Amidase"/>
    <property type="match status" value="1"/>
</dbReference>
<comment type="caution">
    <text evidence="2">The sequence shown here is derived from an EMBL/GenBank/DDBJ whole genome shotgun (WGS) entry which is preliminary data.</text>
</comment>
<evidence type="ECO:0000313" key="3">
    <source>
        <dbReference type="Proteomes" id="UP001166286"/>
    </source>
</evidence>